<proteinExistence type="predicted"/>
<name>M7BTZ5_CHEMY</name>
<sequence>MAIWQTPSSISPTSKRTEKKYFVPARSFEYLYTHLSPGSLVVSAANENEKQVHSSSTPKNKEAKRLDLFGRKNYSTASLQFRVANPCLLGRYNFNLWDTLHKFKESLPQEAGPGVWRTGAGGHVGSPLHPANGMS</sequence>
<dbReference type="AlphaFoldDB" id="M7BTZ5"/>
<evidence type="ECO:0000256" key="1">
    <source>
        <dbReference type="SAM" id="MobiDB-lite"/>
    </source>
</evidence>
<keyword evidence="3" id="KW-1185">Reference proteome</keyword>
<accession>M7BTZ5</accession>
<dbReference type="Gene3D" id="1.10.287.3160">
    <property type="match status" value="1"/>
</dbReference>
<feature type="region of interest" description="Disordered" evidence="1">
    <location>
        <begin position="114"/>
        <end position="135"/>
    </location>
</feature>
<dbReference type="EMBL" id="KB517250">
    <property type="protein sequence ID" value="EMP39265.1"/>
    <property type="molecule type" value="Genomic_DNA"/>
</dbReference>
<organism evidence="2 3">
    <name type="scientific">Chelonia mydas</name>
    <name type="common">Green sea-turtle</name>
    <name type="synonym">Chelonia agassizi</name>
    <dbReference type="NCBI Taxonomy" id="8469"/>
    <lineage>
        <taxon>Eukaryota</taxon>
        <taxon>Metazoa</taxon>
        <taxon>Chordata</taxon>
        <taxon>Craniata</taxon>
        <taxon>Vertebrata</taxon>
        <taxon>Euteleostomi</taxon>
        <taxon>Archelosauria</taxon>
        <taxon>Testudinata</taxon>
        <taxon>Testudines</taxon>
        <taxon>Cryptodira</taxon>
        <taxon>Durocryptodira</taxon>
        <taxon>Americhelydia</taxon>
        <taxon>Chelonioidea</taxon>
        <taxon>Cheloniidae</taxon>
        <taxon>Chelonia</taxon>
    </lineage>
</organism>
<evidence type="ECO:0000313" key="3">
    <source>
        <dbReference type="Proteomes" id="UP000031443"/>
    </source>
</evidence>
<protein>
    <submittedName>
        <fullName evidence="2">Uncharacterized protein</fullName>
    </submittedName>
</protein>
<dbReference type="Proteomes" id="UP000031443">
    <property type="component" value="Unassembled WGS sequence"/>
</dbReference>
<evidence type="ECO:0000313" key="2">
    <source>
        <dbReference type="EMBL" id="EMP39265.1"/>
    </source>
</evidence>
<gene>
    <name evidence="2" type="ORF">UY3_03506</name>
</gene>
<reference evidence="3" key="1">
    <citation type="journal article" date="2013" name="Nat. Genet.">
        <title>The draft genomes of soft-shell turtle and green sea turtle yield insights into the development and evolution of the turtle-specific body plan.</title>
        <authorList>
            <person name="Wang Z."/>
            <person name="Pascual-Anaya J."/>
            <person name="Zadissa A."/>
            <person name="Li W."/>
            <person name="Niimura Y."/>
            <person name="Huang Z."/>
            <person name="Li C."/>
            <person name="White S."/>
            <person name="Xiong Z."/>
            <person name="Fang D."/>
            <person name="Wang B."/>
            <person name="Ming Y."/>
            <person name="Chen Y."/>
            <person name="Zheng Y."/>
            <person name="Kuraku S."/>
            <person name="Pignatelli M."/>
            <person name="Herrero J."/>
            <person name="Beal K."/>
            <person name="Nozawa M."/>
            <person name="Li Q."/>
            <person name="Wang J."/>
            <person name="Zhang H."/>
            <person name="Yu L."/>
            <person name="Shigenobu S."/>
            <person name="Wang J."/>
            <person name="Liu J."/>
            <person name="Flicek P."/>
            <person name="Searle S."/>
            <person name="Wang J."/>
            <person name="Kuratani S."/>
            <person name="Yin Y."/>
            <person name="Aken B."/>
            <person name="Zhang G."/>
            <person name="Irie N."/>
        </authorList>
    </citation>
    <scope>NUCLEOTIDE SEQUENCE [LARGE SCALE GENOMIC DNA]</scope>
</reference>